<accession>A0ACC3TI66</accession>
<dbReference type="EMBL" id="MU970113">
    <property type="protein sequence ID" value="KAK9320893.1"/>
    <property type="molecule type" value="Genomic_DNA"/>
</dbReference>
<organism evidence="1 2">
    <name type="scientific">Lipomyces orientalis</name>
    <dbReference type="NCBI Taxonomy" id="1233043"/>
    <lineage>
        <taxon>Eukaryota</taxon>
        <taxon>Fungi</taxon>
        <taxon>Dikarya</taxon>
        <taxon>Ascomycota</taxon>
        <taxon>Saccharomycotina</taxon>
        <taxon>Lipomycetes</taxon>
        <taxon>Lipomycetales</taxon>
        <taxon>Lipomycetaceae</taxon>
        <taxon>Lipomyces</taxon>
    </lineage>
</organism>
<comment type="caution">
    <text evidence="1">The sequence shown here is derived from an EMBL/GenBank/DDBJ whole genome shotgun (WGS) entry which is preliminary data.</text>
</comment>
<sequence length="173" mass="19983">MEATQIAERYNLTAPVVERSQHHAFHRERFEVEYSPICEQFKYGATIWSPLASGLLAGKYNNGIPQDSRFATNPAFFKSALNVCRTKEAMRRSRRPKVDQDRGETWLQVATSSNSRLHWPRRMRQSAPSSLEPRKSSRWHDNCGALKLIEMLTSEMMEEINTPKPAPTYGRNR</sequence>
<gene>
    <name evidence="1" type="ORF">V1517DRAFT_194009</name>
</gene>
<reference evidence="2" key="1">
    <citation type="journal article" date="2024" name="Front. Bioeng. Biotechnol.">
        <title>Genome-scale model development and genomic sequencing of the oleaginous clade Lipomyces.</title>
        <authorList>
            <person name="Czajka J.J."/>
            <person name="Han Y."/>
            <person name="Kim J."/>
            <person name="Mondo S.J."/>
            <person name="Hofstad B.A."/>
            <person name="Robles A."/>
            <person name="Haridas S."/>
            <person name="Riley R."/>
            <person name="LaButti K."/>
            <person name="Pangilinan J."/>
            <person name="Andreopoulos W."/>
            <person name="Lipzen A."/>
            <person name="Yan J."/>
            <person name="Wang M."/>
            <person name="Ng V."/>
            <person name="Grigoriev I.V."/>
            <person name="Spatafora J.W."/>
            <person name="Magnuson J.K."/>
            <person name="Baker S.E."/>
            <person name="Pomraning K.R."/>
        </authorList>
    </citation>
    <scope>NUCLEOTIDE SEQUENCE [LARGE SCALE GENOMIC DNA]</scope>
    <source>
        <strain evidence="2">CBS 10300</strain>
    </source>
</reference>
<dbReference type="Proteomes" id="UP001489719">
    <property type="component" value="Unassembled WGS sequence"/>
</dbReference>
<protein>
    <submittedName>
        <fullName evidence="1">NADP-dependent oxidoreductase domain-containing protein</fullName>
    </submittedName>
</protein>
<evidence type="ECO:0000313" key="2">
    <source>
        <dbReference type="Proteomes" id="UP001489719"/>
    </source>
</evidence>
<name>A0ACC3TI66_9ASCO</name>
<evidence type="ECO:0000313" key="1">
    <source>
        <dbReference type="EMBL" id="KAK9320893.1"/>
    </source>
</evidence>
<proteinExistence type="predicted"/>
<keyword evidence="2" id="KW-1185">Reference proteome</keyword>